<sequence length="604" mass="69009">MKKSIFLDLPYWSTLFIRHNIDVMHIEKNVFDNIFNTVMDIKGKTKDNMNTRRDLKMMCNRPELELGEHRPNVMPKAVYTLGKEQKMRKLIPIAFLEMLPEHVWSALTEVSLLFQSTCSTMLDVHKLHELENSVAIILCNLEKIFPPAFFNSMENLIVHLPYEARTGGPVQYRWMYPFERFLCELKKKVKNKMHVEASIVKAYIVEEIGLFTSQASGATKKKWLSGPERHIINTYILTNCEVVTPYYKVHPELNYTDKELLKYHYWGPSAEVTSFHAYFVNGYNFPTERHNTGKSTMNCKCRWVDPVRGMKVHPSYHFVDVNFKKLYQKDDPFILAQQAVQTETVAYQSGEVVPVPIVAVDNQSYDLRDPNGLQVVLEAAEAVSQPPPILADSGAVGSAAAGPPAYRSWPGRGMHQHHSFPTTGPEALHQPPRWEVSYWWDCDDESMFKLVKSQAGKFLQKRHSRPRIRSTERPIRKQQRPSIAAGHHPLGRTSASYQSDGGVRESVQKEGRRSVERPEGRGGRRGVLEAIEGTPRRREQQRGTGTLVLSLHDPLRAAVVDVSSWRSEKGPSIRSQLRGPPHDCWTITSQQQHRSYALAATAIE</sequence>
<dbReference type="Pfam" id="PF13960">
    <property type="entry name" value="DUF4218"/>
    <property type="match status" value="1"/>
</dbReference>
<gene>
    <name evidence="4" type="ORF">Scaly_2194500</name>
</gene>
<accession>A0AAW2MP25</accession>
<dbReference type="InterPro" id="IPR025312">
    <property type="entry name" value="DUF4216"/>
</dbReference>
<reference evidence="4" key="2">
    <citation type="journal article" date="2024" name="Plant">
        <title>Genomic evolution and insights into agronomic trait innovations of Sesamum species.</title>
        <authorList>
            <person name="Miao H."/>
            <person name="Wang L."/>
            <person name="Qu L."/>
            <person name="Liu H."/>
            <person name="Sun Y."/>
            <person name="Le M."/>
            <person name="Wang Q."/>
            <person name="Wei S."/>
            <person name="Zheng Y."/>
            <person name="Lin W."/>
            <person name="Duan Y."/>
            <person name="Cao H."/>
            <person name="Xiong S."/>
            <person name="Wang X."/>
            <person name="Wei L."/>
            <person name="Li C."/>
            <person name="Ma Q."/>
            <person name="Ju M."/>
            <person name="Zhao R."/>
            <person name="Li G."/>
            <person name="Mu C."/>
            <person name="Tian Q."/>
            <person name="Mei H."/>
            <person name="Zhang T."/>
            <person name="Gao T."/>
            <person name="Zhang H."/>
        </authorList>
    </citation>
    <scope>NUCLEOTIDE SEQUENCE</scope>
    <source>
        <strain evidence="4">KEN8</strain>
    </source>
</reference>
<reference evidence="4" key="1">
    <citation type="submission" date="2020-06" db="EMBL/GenBank/DDBJ databases">
        <authorList>
            <person name="Li T."/>
            <person name="Hu X."/>
            <person name="Zhang T."/>
            <person name="Song X."/>
            <person name="Zhang H."/>
            <person name="Dai N."/>
            <person name="Sheng W."/>
            <person name="Hou X."/>
            <person name="Wei L."/>
        </authorList>
    </citation>
    <scope>NUCLEOTIDE SEQUENCE</scope>
    <source>
        <strain evidence="4">KEN8</strain>
        <tissue evidence="4">Leaf</tissue>
    </source>
</reference>
<evidence type="ECO:0000256" key="1">
    <source>
        <dbReference type="SAM" id="MobiDB-lite"/>
    </source>
</evidence>
<dbReference type="InterPro" id="IPR025452">
    <property type="entry name" value="DUF4218"/>
</dbReference>
<dbReference type="EMBL" id="JACGWM010000013">
    <property type="protein sequence ID" value="KAL0332930.1"/>
    <property type="molecule type" value="Genomic_DNA"/>
</dbReference>
<feature type="domain" description="DUF4218" evidence="3">
    <location>
        <begin position="118"/>
        <end position="214"/>
    </location>
</feature>
<feature type="domain" description="DUF4216" evidence="2">
    <location>
        <begin position="293"/>
        <end position="342"/>
    </location>
</feature>
<evidence type="ECO:0008006" key="5">
    <source>
        <dbReference type="Google" id="ProtNLM"/>
    </source>
</evidence>
<name>A0AAW2MP25_9LAMI</name>
<proteinExistence type="predicted"/>
<feature type="region of interest" description="Disordered" evidence="1">
    <location>
        <begin position="459"/>
        <end position="544"/>
    </location>
</feature>
<evidence type="ECO:0000313" key="4">
    <source>
        <dbReference type="EMBL" id="KAL0332930.1"/>
    </source>
</evidence>
<dbReference type="AlphaFoldDB" id="A0AAW2MP25"/>
<dbReference type="PANTHER" id="PTHR48258">
    <property type="entry name" value="DUF4218 DOMAIN-CONTAINING PROTEIN-RELATED"/>
    <property type="match status" value="1"/>
</dbReference>
<dbReference type="Pfam" id="PF13952">
    <property type="entry name" value="DUF4216"/>
    <property type="match status" value="1"/>
</dbReference>
<feature type="compositionally biased region" description="Basic and acidic residues" evidence="1">
    <location>
        <begin position="502"/>
        <end position="522"/>
    </location>
</feature>
<comment type="caution">
    <text evidence="4">The sequence shown here is derived from an EMBL/GenBank/DDBJ whole genome shotgun (WGS) entry which is preliminary data.</text>
</comment>
<protein>
    <recommendedName>
        <fullName evidence="5">DUF4218 domain-containing protein</fullName>
    </recommendedName>
</protein>
<dbReference type="PANTHER" id="PTHR48258:SF4">
    <property type="entry name" value="DUF4216 DOMAIN-CONTAINING PROTEIN"/>
    <property type="match status" value="1"/>
</dbReference>
<organism evidence="4">
    <name type="scientific">Sesamum calycinum</name>
    <dbReference type="NCBI Taxonomy" id="2727403"/>
    <lineage>
        <taxon>Eukaryota</taxon>
        <taxon>Viridiplantae</taxon>
        <taxon>Streptophyta</taxon>
        <taxon>Embryophyta</taxon>
        <taxon>Tracheophyta</taxon>
        <taxon>Spermatophyta</taxon>
        <taxon>Magnoliopsida</taxon>
        <taxon>eudicotyledons</taxon>
        <taxon>Gunneridae</taxon>
        <taxon>Pentapetalae</taxon>
        <taxon>asterids</taxon>
        <taxon>lamiids</taxon>
        <taxon>Lamiales</taxon>
        <taxon>Pedaliaceae</taxon>
        <taxon>Sesamum</taxon>
    </lineage>
</organism>
<evidence type="ECO:0000259" key="3">
    <source>
        <dbReference type="Pfam" id="PF13960"/>
    </source>
</evidence>
<feature type="compositionally biased region" description="Basic residues" evidence="1">
    <location>
        <begin position="459"/>
        <end position="468"/>
    </location>
</feature>
<evidence type="ECO:0000259" key="2">
    <source>
        <dbReference type="Pfam" id="PF13952"/>
    </source>
</evidence>